<sequence>METEFVEGDYEDDDDDVEDFYGAGDSDDDSSDDSSDGDGSGGSKRVEMEYEDETDIVKDGGLEIGGRGVGDDW</sequence>
<keyword evidence="3" id="KW-1185">Reference proteome</keyword>
<evidence type="ECO:0000313" key="2">
    <source>
        <dbReference type="EMBL" id="KNC74156.1"/>
    </source>
</evidence>
<organism evidence="2 3">
    <name type="scientific">Sphaeroforma arctica JP610</name>
    <dbReference type="NCBI Taxonomy" id="667725"/>
    <lineage>
        <taxon>Eukaryota</taxon>
        <taxon>Ichthyosporea</taxon>
        <taxon>Ichthyophonida</taxon>
        <taxon>Sphaeroforma</taxon>
    </lineage>
</organism>
<feature type="compositionally biased region" description="Acidic residues" evidence="1">
    <location>
        <begin position="1"/>
        <end position="36"/>
    </location>
</feature>
<gene>
    <name evidence="2" type="ORF">SARC_13289</name>
</gene>
<dbReference type="EMBL" id="KQ244704">
    <property type="protein sequence ID" value="KNC74156.1"/>
    <property type="molecule type" value="Genomic_DNA"/>
</dbReference>
<feature type="compositionally biased region" description="Gly residues" evidence="1">
    <location>
        <begin position="62"/>
        <end position="73"/>
    </location>
</feature>
<accession>A0A0L0FCI0</accession>
<protein>
    <submittedName>
        <fullName evidence="2">Uncharacterized protein</fullName>
    </submittedName>
</protein>
<dbReference type="GeneID" id="25913793"/>
<reference evidence="2 3" key="1">
    <citation type="submission" date="2011-02" db="EMBL/GenBank/DDBJ databases">
        <title>The Genome Sequence of Sphaeroforma arctica JP610.</title>
        <authorList>
            <consortium name="The Broad Institute Genome Sequencing Platform"/>
            <person name="Russ C."/>
            <person name="Cuomo C."/>
            <person name="Young S.K."/>
            <person name="Zeng Q."/>
            <person name="Gargeya S."/>
            <person name="Alvarado L."/>
            <person name="Berlin A."/>
            <person name="Chapman S.B."/>
            <person name="Chen Z."/>
            <person name="Freedman E."/>
            <person name="Gellesch M."/>
            <person name="Goldberg J."/>
            <person name="Griggs A."/>
            <person name="Gujja S."/>
            <person name="Heilman E."/>
            <person name="Heiman D."/>
            <person name="Howarth C."/>
            <person name="Mehta T."/>
            <person name="Neiman D."/>
            <person name="Pearson M."/>
            <person name="Roberts A."/>
            <person name="Saif S."/>
            <person name="Shea T."/>
            <person name="Shenoy N."/>
            <person name="Sisk P."/>
            <person name="Stolte C."/>
            <person name="Sykes S."/>
            <person name="White J."/>
            <person name="Yandava C."/>
            <person name="Burger G."/>
            <person name="Gray M.W."/>
            <person name="Holland P.W.H."/>
            <person name="King N."/>
            <person name="Lang F.B.F."/>
            <person name="Roger A.J."/>
            <person name="Ruiz-Trillo I."/>
            <person name="Haas B."/>
            <person name="Nusbaum C."/>
            <person name="Birren B."/>
        </authorList>
    </citation>
    <scope>NUCLEOTIDE SEQUENCE [LARGE SCALE GENOMIC DNA]</scope>
    <source>
        <strain evidence="2 3">JP610</strain>
    </source>
</reference>
<proteinExistence type="predicted"/>
<dbReference type="Proteomes" id="UP000054560">
    <property type="component" value="Unassembled WGS sequence"/>
</dbReference>
<dbReference type="AlphaFoldDB" id="A0A0L0FCI0"/>
<dbReference type="RefSeq" id="XP_014148058.1">
    <property type="nucleotide sequence ID" value="XM_014292583.1"/>
</dbReference>
<name>A0A0L0FCI0_9EUKA</name>
<evidence type="ECO:0000256" key="1">
    <source>
        <dbReference type="SAM" id="MobiDB-lite"/>
    </source>
</evidence>
<feature type="region of interest" description="Disordered" evidence="1">
    <location>
        <begin position="1"/>
        <end position="73"/>
    </location>
</feature>
<evidence type="ECO:0000313" key="3">
    <source>
        <dbReference type="Proteomes" id="UP000054560"/>
    </source>
</evidence>